<dbReference type="InterPro" id="IPR012506">
    <property type="entry name" value="TMEM86B-like"/>
</dbReference>
<proteinExistence type="inferred from homology"/>
<evidence type="ECO:0000256" key="4">
    <source>
        <dbReference type="ARBA" id="ARBA00022989"/>
    </source>
</evidence>
<comment type="caution">
    <text evidence="7">The sequence shown here is derived from an EMBL/GenBank/DDBJ whole genome shotgun (WGS) entry which is preliminary data.</text>
</comment>
<dbReference type="PANTHER" id="PTHR31885:SF6">
    <property type="entry name" value="GH04784P"/>
    <property type="match status" value="1"/>
</dbReference>
<dbReference type="Proteomes" id="UP001521181">
    <property type="component" value="Unassembled WGS sequence"/>
</dbReference>
<organism evidence="7 8">
    <name type="scientific">Rhodobacter flavimaris</name>
    <dbReference type="NCBI Taxonomy" id="2907145"/>
    <lineage>
        <taxon>Bacteria</taxon>
        <taxon>Pseudomonadati</taxon>
        <taxon>Pseudomonadota</taxon>
        <taxon>Alphaproteobacteria</taxon>
        <taxon>Rhodobacterales</taxon>
        <taxon>Rhodobacter group</taxon>
        <taxon>Rhodobacter</taxon>
    </lineage>
</organism>
<reference evidence="7 8" key="1">
    <citation type="submission" date="2021-12" db="EMBL/GenBank/DDBJ databases">
        <title>Sinirhodobacter sp. WL0062 is a bacterium isolated from seawater.</title>
        <authorList>
            <person name="Wang L."/>
            <person name="He W."/>
            <person name="Zhang D.-F."/>
        </authorList>
    </citation>
    <scope>NUCLEOTIDE SEQUENCE [LARGE SCALE GENOMIC DNA]</scope>
    <source>
        <strain evidence="7 8">WL0062</strain>
    </source>
</reference>
<keyword evidence="8" id="KW-1185">Reference proteome</keyword>
<comment type="subcellular location">
    <subcellularLocation>
        <location evidence="1">Membrane</location>
        <topology evidence="1">Multi-pass membrane protein</topology>
    </subcellularLocation>
</comment>
<evidence type="ECO:0000313" key="7">
    <source>
        <dbReference type="EMBL" id="MCE5974629.1"/>
    </source>
</evidence>
<gene>
    <name evidence="7" type="ORF">LZA78_14160</name>
</gene>
<feature type="transmembrane region" description="Helical" evidence="6">
    <location>
        <begin position="75"/>
        <end position="97"/>
    </location>
</feature>
<dbReference type="Pfam" id="PF07947">
    <property type="entry name" value="YhhN"/>
    <property type="match status" value="1"/>
</dbReference>
<keyword evidence="5 6" id="KW-0472">Membrane</keyword>
<sequence length="205" mass="21482">MMEQLLVSIAALLAVWQFLAFATAPSSLRKSVVKTGSVAALALAAPLLGAPWTIALGLALGAVGDWFLSRDGERAFLLGMAGFAAGHASYVVAFIGMGAGMPGWPAIVALMLLGASTEVWLAPRTGALRWPVRGYVLVILAMSLAALGLEGRGMLRAGAMLFVASDLVLAVQMFVLGDGPLRRACQRLLWVLYWCGQALILWGAA</sequence>
<feature type="transmembrane region" description="Helical" evidence="6">
    <location>
        <begin position="103"/>
        <end position="122"/>
    </location>
</feature>
<keyword evidence="4 6" id="KW-1133">Transmembrane helix</keyword>
<protein>
    <submittedName>
        <fullName evidence="7">Lysoplasmalogenase</fullName>
    </submittedName>
</protein>
<feature type="transmembrane region" description="Helical" evidence="6">
    <location>
        <begin position="38"/>
        <end position="63"/>
    </location>
</feature>
<evidence type="ECO:0000313" key="8">
    <source>
        <dbReference type="Proteomes" id="UP001521181"/>
    </source>
</evidence>
<feature type="transmembrane region" description="Helical" evidence="6">
    <location>
        <begin position="157"/>
        <end position="176"/>
    </location>
</feature>
<evidence type="ECO:0000256" key="1">
    <source>
        <dbReference type="ARBA" id="ARBA00004141"/>
    </source>
</evidence>
<evidence type="ECO:0000256" key="3">
    <source>
        <dbReference type="ARBA" id="ARBA00022692"/>
    </source>
</evidence>
<feature type="transmembrane region" description="Helical" evidence="6">
    <location>
        <begin position="188"/>
        <end position="204"/>
    </location>
</feature>
<keyword evidence="3 6" id="KW-0812">Transmembrane</keyword>
<evidence type="ECO:0000256" key="2">
    <source>
        <dbReference type="ARBA" id="ARBA00007375"/>
    </source>
</evidence>
<dbReference type="EMBL" id="JAJUOS010000011">
    <property type="protein sequence ID" value="MCE5974629.1"/>
    <property type="molecule type" value="Genomic_DNA"/>
</dbReference>
<evidence type="ECO:0000256" key="5">
    <source>
        <dbReference type="ARBA" id="ARBA00023136"/>
    </source>
</evidence>
<dbReference type="RefSeq" id="WP_233677569.1">
    <property type="nucleotide sequence ID" value="NZ_JAJUOS010000011.1"/>
</dbReference>
<dbReference type="PANTHER" id="PTHR31885">
    <property type="entry name" value="GH04784P"/>
    <property type="match status" value="1"/>
</dbReference>
<name>A0ABS8Z1J1_9RHOB</name>
<feature type="transmembrane region" description="Helical" evidence="6">
    <location>
        <begin position="134"/>
        <end position="151"/>
    </location>
</feature>
<accession>A0ABS8Z1J1</accession>
<comment type="similarity">
    <text evidence="2">Belongs to the TMEM86 family.</text>
</comment>
<evidence type="ECO:0000256" key="6">
    <source>
        <dbReference type="SAM" id="Phobius"/>
    </source>
</evidence>